<sequence>MATFQPVRMMGSGPITHPGGVPDKIWKKMQRKQLRAIQRKMQFQREQEMKHRQIQLWALTERLMRDVWTPPEQNNVQRFLTPDGTPSQRFFPSHVVYSTRIYKKIDTFTQDEPAAEL</sequence>
<dbReference type="EMBL" id="CM035424">
    <property type="protein sequence ID" value="KAH7352273.1"/>
    <property type="molecule type" value="Genomic_DNA"/>
</dbReference>
<proteinExistence type="predicted"/>
<reference evidence="2" key="1">
    <citation type="submission" date="2021-08" db="EMBL/GenBank/DDBJ databases">
        <title>WGS assembly of Ceratopteris richardii.</title>
        <authorList>
            <person name="Marchant D.B."/>
            <person name="Chen G."/>
            <person name="Jenkins J."/>
            <person name="Shu S."/>
            <person name="Leebens-Mack J."/>
            <person name="Grimwood J."/>
            <person name="Schmutz J."/>
            <person name="Soltis P."/>
            <person name="Soltis D."/>
            <person name="Chen Z.-H."/>
        </authorList>
    </citation>
    <scope>NUCLEOTIDE SEQUENCE</scope>
    <source>
        <strain evidence="2">Whitten #5841</strain>
        <tissue evidence="2">Leaf</tissue>
    </source>
</reference>
<dbReference type="Proteomes" id="UP000825935">
    <property type="component" value="Chromosome 19"/>
</dbReference>
<comment type="caution">
    <text evidence="2">The sequence shown here is derived from an EMBL/GenBank/DDBJ whole genome shotgun (WGS) entry which is preliminary data.</text>
</comment>
<dbReference type="AlphaFoldDB" id="A0A8T2SN44"/>
<feature type="region of interest" description="Disordered" evidence="1">
    <location>
        <begin position="1"/>
        <end position="22"/>
    </location>
</feature>
<keyword evidence="3" id="KW-1185">Reference proteome</keyword>
<protein>
    <submittedName>
        <fullName evidence="2">Uncharacterized protein</fullName>
    </submittedName>
</protein>
<evidence type="ECO:0000256" key="1">
    <source>
        <dbReference type="SAM" id="MobiDB-lite"/>
    </source>
</evidence>
<organism evidence="2 3">
    <name type="scientific">Ceratopteris richardii</name>
    <name type="common">Triangle waterfern</name>
    <dbReference type="NCBI Taxonomy" id="49495"/>
    <lineage>
        <taxon>Eukaryota</taxon>
        <taxon>Viridiplantae</taxon>
        <taxon>Streptophyta</taxon>
        <taxon>Embryophyta</taxon>
        <taxon>Tracheophyta</taxon>
        <taxon>Polypodiopsida</taxon>
        <taxon>Polypodiidae</taxon>
        <taxon>Polypodiales</taxon>
        <taxon>Pteridineae</taxon>
        <taxon>Pteridaceae</taxon>
        <taxon>Parkerioideae</taxon>
        <taxon>Ceratopteris</taxon>
    </lineage>
</organism>
<dbReference type="OrthoDB" id="1964577at2759"/>
<gene>
    <name evidence="2" type="ORF">KP509_19G037700</name>
</gene>
<evidence type="ECO:0000313" key="2">
    <source>
        <dbReference type="EMBL" id="KAH7352273.1"/>
    </source>
</evidence>
<accession>A0A8T2SN44</accession>
<evidence type="ECO:0000313" key="3">
    <source>
        <dbReference type="Proteomes" id="UP000825935"/>
    </source>
</evidence>
<dbReference type="EMBL" id="CM035424">
    <property type="protein sequence ID" value="KAH7352272.1"/>
    <property type="molecule type" value="Genomic_DNA"/>
</dbReference>
<name>A0A8T2SN44_CERRI</name>